<dbReference type="InterPro" id="IPR050645">
    <property type="entry name" value="Histidine_acid_phosphatase"/>
</dbReference>
<dbReference type="InterPro" id="IPR029033">
    <property type="entry name" value="His_PPase_superfam"/>
</dbReference>
<gene>
    <name evidence="3" type="ORF">M011DRAFT_390711</name>
</gene>
<dbReference type="GO" id="GO:0016791">
    <property type="term" value="F:phosphatase activity"/>
    <property type="evidence" value="ECO:0007669"/>
    <property type="project" value="TreeGrafter"/>
</dbReference>
<dbReference type="InterPro" id="IPR000560">
    <property type="entry name" value="His_Pase_clade-2"/>
</dbReference>
<organism evidence="3 4">
    <name type="scientific">Sporormia fimetaria CBS 119925</name>
    <dbReference type="NCBI Taxonomy" id="1340428"/>
    <lineage>
        <taxon>Eukaryota</taxon>
        <taxon>Fungi</taxon>
        <taxon>Dikarya</taxon>
        <taxon>Ascomycota</taxon>
        <taxon>Pezizomycotina</taxon>
        <taxon>Dothideomycetes</taxon>
        <taxon>Pleosporomycetidae</taxon>
        <taxon>Pleosporales</taxon>
        <taxon>Sporormiaceae</taxon>
        <taxon>Sporormia</taxon>
    </lineage>
</organism>
<dbReference type="Pfam" id="PF00328">
    <property type="entry name" value="His_Phos_2"/>
    <property type="match status" value="1"/>
</dbReference>
<keyword evidence="2" id="KW-1133">Transmembrane helix</keyword>
<dbReference type="Proteomes" id="UP000799440">
    <property type="component" value="Unassembled WGS sequence"/>
</dbReference>
<dbReference type="OrthoDB" id="258392at2759"/>
<keyword evidence="2" id="KW-0472">Membrane</keyword>
<proteinExistence type="inferred from homology"/>
<dbReference type="AlphaFoldDB" id="A0A6A6VGE0"/>
<reference evidence="3" key="1">
    <citation type="journal article" date="2020" name="Stud. Mycol.">
        <title>101 Dothideomycetes genomes: a test case for predicting lifestyles and emergence of pathogens.</title>
        <authorList>
            <person name="Haridas S."/>
            <person name="Albert R."/>
            <person name="Binder M."/>
            <person name="Bloem J."/>
            <person name="Labutti K."/>
            <person name="Salamov A."/>
            <person name="Andreopoulos B."/>
            <person name="Baker S."/>
            <person name="Barry K."/>
            <person name="Bills G."/>
            <person name="Bluhm B."/>
            <person name="Cannon C."/>
            <person name="Castanera R."/>
            <person name="Culley D."/>
            <person name="Daum C."/>
            <person name="Ezra D."/>
            <person name="Gonzalez J."/>
            <person name="Henrissat B."/>
            <person name="Kuo A."/>
            <person name="Liang C."/>
            <person name="Lipzen A."/>
            <person name="Lutzoni F."/>
            <person name="Magnuson J."/>
            <person name="Mondo S."/>
            <person name="Nolan M."/>
            <person name="Ohm R."/>
            <person name="Pangilinan J."/>
            <person name="Park H.-J."/>
            <person name="Ramirez L."/>
            <person name="Alfaro M."/>
            <person name="Sun H."/>
            <person name="Tritt A."/>
            <person name="Yoshinaga Y."/>
            <person name="Zwiers L.-H."/>
            <person name="Turgeon B."/>
            <person name="Goodwin S."/>
            <person name="Spatafora J."/>
            <person name="Crous P."/>
            <person name="Grigoriev I."/>
        </authorList>
    </citation>
    <scope>NUCLEOTIDE SEQUENCE</scope>
    <source>
        <strain evidence="3">CBS 119925</strain>
    </source>
</reference>
<name>A0A6A6VGE0_9PLEO</name>
<feature type="non-terminal residue" evidence="3">
    <location>
        <position position="431"/>
    </location>
</feature>
<dbReference type="PANTHER" id="PTHR11567:SF142">
    <property type="entry name" value="PHOSPHOGLYCERATE MUTASE-LIKE PROTEIN"/>
    <property type="match status" value="1"/>
</dbReference>
<keyword evidence="4" id="KW-1185">Reference proteome</keyword>
<dbReference type="CDD" id="cd12087">
    <property type="entry name" value="TM_EGFR-like"/>
    <property type="match status" value="1"/>
</dbReference>
<evidence type="ECO:0000313" key="3">
    <source>
        <dbReference type="EMBL" id="KAF2749263.1"/>
    </source>
</evidence>
<dbReference type="CDD" id="cd07061">
    <property type="entry name" value="HP_HAP_like"/>
    <property type="match status" value="1"/>
</dbReference>
<dbReference type="SUPFAM" id="SSF53254">
    <property type="entry name" value="Phosphoglycerate mutase-like"/>
    <property type="match status" value="1"/>
</dbReference>
<feature type="transmembrane region" description="Helical" evidence="2">
    <location>
        <begin position="404"/>
        <end position="428"/>
    </location>
</feature>
<keyword evidence="2" id="KW-0812">Transmembrane</keyword>
<evidence type="ECO:0000256" key="1">
    <source>
        <dbReference type="ARBA" id="ARBA00005375"/>
    </source>
</evidence>
<feature type="non-terminal residue" evidence="3">
    <location>
        <position position="1"/>
    </location>
</feature>
<protein>
    <submittedName>
        <fullName evidence="3">Phosphoglycerate mutase-like protein</fullName>
    </submittedName>
</protein>
<evidence type="ECO:0000313" key="4">
    <source>
        <dbReference type="Proteomes" id="UP000799440"/>
    </source>
</evidence>
<accession>A0A6A6VGE0</accession>
<dbReference type="PANTHER" id="PTHR11567">
    <property type="entry name" value="ACID PHOSPHATASE-RELATED"/>
    <property type="match status" value="1"/>
</dbReference>
<evidence type="ECO:0000256" key="2">
    <source>
        <dbReference type="SAM" id="Phobius"/>
    </source>
</evidence>
<sequence>LVSALLAPAAAETILGATVLTRHGDRTSKHYKGYGLTSLGAQQNFRVGSDFRARYINSSSSERILGISADEVVDSQIFASAPDQKVLLHTITAFLQGLYPPTDNSEDASQMSPLDGYQYVTIHGEESESPDAIWLKGDESCPAALNAFEKFRESEEFEEREEATKEFYESFWDLLKGVYDYEPSHLSYKNAYDIFDLLNTASIHNGSLARKITDEEFLQLRTLADSAEFGANFQPNEAAGAMGAKTFAAAVLNQLEEMVSSNGQKKLSVFAGSYDTFLSWFGLSELTLASKDFHGLPDYASTMTFELFTSEKVRSFPSVDNLRVRFLFRNGSSEDTTLQSYPLFGNEEASMSYNDFVASMKNIAVSSAEEWCNTCQSDLLFCSAYKAAGTTASGSGSKGMSNTIAGVIGAMVALAFVSVMGALAFVFMRRR</sequence>
<dbReference type="Gene3D" id="3.40.50.1240">
    <property type="entry name" value="Phosphoglycerate mutase-like"/>
    <property type="match status" value="1"/>
</dbReference>
<dbReference type="EMBL" id="MU006566">
    <property type="protein sequence ID" value="KAF2749263.1"/>
    <property type="molecule type" value="Genomic_DNA"/>
</dbReference>
<comment type="similarity">
    <text evidence="1">Belongs to the histidine acid phosphatase family.</text>
</comment>